<protein>
    <submittedName>
        <fullName evidence="2">Uncharacterized protein</fullName>
    </submittedName>
</protein>
<sequence length="125" mass="14284">MKKTDKAINLKKKYVYAGMLLLIGTIIYSTLFLDLLLYFLIAGVITIGNYFLLERIERYKEINQITVFSTLFLRYMIYVIVAFLVIWLNKDSANLEFIGISLVTGFSIIQIATIINALTSKSGVR</sequence>
<dbReference type="EMBL" id="VKID01000001">
    <property type="protein sequence ID" value="TRX99586.1"/>
    <property type="molecule type" value="Genomic_DNA"/>
</dbReference>
<dbReference type="AlphaFoldDB" id="A0A553IHB4"/>
<dbReference type="Proteomes" id="UP000315938">
    <property type="component" value="Unassembled WGS sequence"/>
</dbReference>
<comment type="caution">
    <text evidence="2">The sequence shown here is derived from an EMBL/GenBank/DDBJ whole genome shotgun (WGS) entry which is preliminary data.</text>
</comment>
<dbReference type="RefSeq" id="WP_094586577.1">
    <property type="nucleotide sequence ID" value="NZ_JACAOE010000001.1"/>
</dbReference>
<evidence type="ECO:0000256" key="1">
    <source>
        <dbReference type="SAM" id="Phobius"/>
    </source>
</evidence>
<proteinExistence type="predicted"/>
<accession>A0A553IHB4</accession>
<organism evidence="2 3">
    <name type="scientific">Acholeplasma laidlawii</name>
    <dbReference type="NCBI Taxonomy" id="2148"/>
    <lineage>
        <taxon>Bacteria</taxon>
        <taxon>Bacillati</taxon>
        <taxon>Mycoplasmatota</taxon>
        <taxon>Mollicutes</taxon>
        <taxon>Acholeplasmatales</taxon>
        <taxon>Acholeplasmataceae</taxon>
        <taxon>Acholeplasma</taxon>
    </lineage>
</organism>
<reference evidence="2 3" key="1">
    <citation type="submission" date="2019-07" db="EMBL/GenBank/DDBJ databases">
        <title>Genome sequence of Acholeplasma laidlawii strain with increased resistance to erythromycin.</title>
        <authorList>
            <person name="Medvedeva E.S."/>
            <person name="Baranova N.B."/>
            <person name="Siniagina M.N."/>
            <person name="Mouzykantov A."/>
            <person name="Chernova O.A."/>
            <person name="Chernov V.M."/>
        </authorList>
    </citation>
    <scope>NUCLEOTIDE SEQUENCE [LARGE SCALE GENOMIC DNA]</scope>
    <source>
        <strain evidence="2 3">PG8REry</strain>
    </source>
</reference>
<feature type="transmembrane region" description="Helical" evidence="1">
    <location>
        <begin position="35"/>
        <end position="53"/>
    </location>
</feature>
<feature type="transmembrane region" description="Helical" evidence="1">
    <location>
        <begin position="100"/>
        <end position="119"/>
    </location>
</feature>
<keyword evidence="1" id="KW-1133">Transmembrane helix</keyword>
<feature type="transmembrane region" description="Helical" evidence="1">
    <location>
        <begin position="65"/>
        <end position="88"/>
    </location>
</feature>
<name>A0A553IHB4_ACHLA</name>
<evidence type="ECO:0000313" key="2">
    <source>
        <dbReference type="EMBL" id="TRX99586.1"/>
    </source>
</evidence>
<gene>
    <name evidence="2" type="ORF">FNV44_00670</name>
</gene>
<evidence type="ECO:0000313" key="3">
    <source>
        <dbReference type="Proteomes" id="UP000315938"/>
    </source>
</evidence>
<keyword evidence="1" id="KW-0812">Transmembrane</keyword>
<keyword evidence="1" id="KW-0472">Membrane</keyword>
<feature type="transmembrane region" description="Helical" evidence="1">
    <location>
        <begin position="12"/>
        <end position="29"/>
    </location>
</feature>